<protein>
    <submittedName>
        <fullName evidence="1">Uncharacterized protein</fullName>
    </submittedName>
</protein>
<evidence type="ECO:0000313" key="2">
    <source>
        <dbReference type="Proteomes" id="UP001144978"/>
    </source>
</evidence>
<proteinExistence type="predicted"/>
<sequence>MSSSVKSDDSRARHGALCTVNSSNRSEFNSIIIPVFVDDITIASKSKDSIQRVKDELRAHFKLRDLGPTSWLLGVKIERDRAKRSLSISQRQHCSHCSSRLRIDNLSALSVAKNPEHHGRMKHLDLRFYWLRDEVAKGRIAIEHLRTSDMPADILTKSLAKPKLAPYVTHTVHRAPCRALESSDFTELDIVNISRIGEYYPDDKFEYIEISRLFVHPNQRVHYSAITTLHAQGQRAAPYALSSIPLEDVRWTFDYPDHRATMTKDSKPVLIRLPRVIHDIKLAQDQPFIEVHPVFRNDDIVAEQSFSNPTIFDPDYDGEWEHPPAVVTVMHYVPNGAMIEYIYTSGAAVTPQSSLAKTTLPLTYSAIASSCTMSDYEDNYDLWELCERHPSEYGNNSSPRSHPASPIDDNNDTIVEASPPPSYSPPPRVIPPPLPTHLCLTNVQRLWQNLNQLLVRLNQATRNFETLIWGESQCRPFSPSNTNFLIDFTVLVEELEASVQAATEEETLLVLDFHVHKIVAPTRTVLHRNYLRPLHSMNRYWGDYFARYPNNIKRTFDHHRLTIAYHLRPPISVYEYMFEVPHNALIENTQLNICERRPSWFNASFLPPNEPFRFQYPLTARITYQHLNVHTTPLYQFARLDILEGGRVVASFSHNGIVNVHAYETLPPLRSILVSASISSAMPTGSPPLLCVSDSPVDRRARETPRHHLAYQSRFSDTDFDFLLSTYDTKLVSEVVSTTASEDSTTRLPVKDTSTSSSETQTGPHLTSITTRGATKSEGVNKVLAQTDTSLKKALETSHFASEMIADSSPCHSLSRLLPLDLQSKVTLKRKNLREDSVRSVGINKLAIRIY</sequence>
<gene>
    <name evidence="1" type="ORF">NUW54_g8546</name>
</gene>
<dbReference type="EMBL" id="JANSHE010002668">
    <property type="protein sequence ID" value="KAJ2990192.1"/>
    <property type="molecule type" value="Genomic_DNA"/>
</dbReference>
<reference evidence="1" key="1">
    <citation type="submission" date="2022-08" db="EMBL/GenBank/DDBJ databases">
        <title>Genome Sequence of Pycnoporus sanguineus.</title>
        <authorList>
            <person name="Buettner E."/>
        </authorList>
    </citation>
    <scope>NUCLEOTIDE SEQUENCE</scope>
    <source>
        <strain evidence="1">CG-C14</strain>
    </source>
</reference>
<comment type="caution">
    <text evidence="1">The sequence shown here is derived from an EMBL/GenBank/DDBJ whole genome shotgun (WGS) entry which is preliminary data.</text>
</comment>
<name>A0ACC1PD58_9APHY</name>
<evidence type="ECO:0000313" key="1">
    <source>
        <dbReference type="EMBL" id="KAJ2990192.1"/>
    </source>
</evidence>
<accession>A0ACC1PD58</accession>
<keyword evidence="2" id="KW-1185">Reference proteome</keyword>
<organism evidence="1 2">
    <name type="scientific">Trametes sanguinea</name>
    <dbReference type="NCBI Taxonomy" id="158606"/>
    <lineage>
        <taxon>Eukaryota</taxon>
        <taxon>Fungi</taxon>
        <taxon>Dikarya</taxon>
        <taxon>Basidiomycota</taxon>
        <taxon>Agaricomycotina</taxon>
        <taxon>Agaricomycetes</taxon>
        <taxon>Polyporales</taxon>
        <taxon>Polyporaceae</taxon>
        <taxon>Trametes</taxon>
    </lineage>
</organism>
<dbReference type="Proteomes" id="UP001144978">
    <property type="component" value="Unassembled WGS sequence"/>
</dbReference>